<dbReference type="Pfam" id="PF00480">
    <property type="entry name" value="ROK"/>
    <property type="match status" value="1"/>
</dbReference>
<dbReference type="GO" id="GO:0046872">
    <property type="term" value="F:metal ion binding"/>
    <property type="evidence" value="ECO:0007669"/>
    <property type="project" value="UniProtKB-KW"/>
</dbReference>
<dbReference type="InterPro" id="IPR043129">
    <property type="entry name" value="ATPase_NBD"/>
</dbReference>
<gene>
    <name evidence="7" type="ORF">N0B51_12870</name>
</gene>
<evidence type="ECO:0000313" key="7">
    <source>
        <dbReference type="EMBL" id="MCT2559870.1"/>
    </source>
</evidence>
<keyword evidence="8" id="KW-1185">Reference proteome</keyword>
<dbReference type="InterPro" id="IPR000600">
    <property type="entry name" value="ROK"/>
</dbReference>
<dbReference type="PANTHER" id="PTHR42742:SF3">
    <property type="entry name" value="FRUCTOKINASE"/>
    <property type="match status" value="1"/>
</dbReference>
<organism evidence="7 8">
    <name type="scientific">Tsuneonella litorea</name>
    <dbReference type="NCBI Taxonomy" id="2976475"/>
    <lineage>
        <taxon>Bacteria</taxon>
        <taxon>Pseudomonadati</taxon>
        <taxon>Pseudomonadota</taxon>
        <taxon>Alphaproteobacteria</taxon>
        <taxon>Sphingomonadales</taxon>
        <taxon>Erythrobacteraceae</taxon>
        <taxon>Tsuneonella</taxon>
    </lineage>
</organism>
<dbReference type="EC" id="2.7.1.4" evidence="5"/>
<dbReference type="InterPro" id="IPR051804">
    <property type="entry name" value="Carb_Metab_Reg_Kinase/Isom"/>
</dbReference>
<evidence type="ECO:0000256" key="6">
    <source>
        <dbReference type="ARBA" id="ARBA00048451"/>
    </source>
</evidence>
<comment type="cofactor">
    <cofactor evidence="1">
        <name>Mg(2+)</name>
        <dbReference type="ChEBI" id="CHEBI:18420"/>
    </cofactor>
</comment>
<protein>
    <recommendedName>
        <fullName evidence="5">fructokinase</fullName>
        <ecNumber evidence="5">2.7.1.4</ecNumber>
    </recommendedName>
</protein>
<dbReference type="Proteomes" id="UP001142648">
    <property type="component" value="Unassembled WGS sequence"/>
</dbReference>
<comment type="caution">
    <text evidence="7">The sequence shown here is derived from an EMBL/GenBank/DDBJ whole genome shotgun (WGS) entry which is preliminary data.</text>
</comment>
<keyword evidence="3" id="KW-0862">Zinc</keyword>
<evidence type="ECO:0000256" key="1">
    <source>
        <dbReference type="ARBA" id="ARBA00001946"/>
    </source>
</evidence>
<evidence type="ECO:0000313" key="8">
    <source>
        <dbReference type="Proteomes" id="UP001142648"/>
    </source>
</evidence>
<comment type="catalytic activity">
    <reaction evidence="6">
        <text>D-fructose + ATP = D-fructose 6-phosphate + ADP + H(+)</text>
        <dbReference type="Rhea" id="RHEA:16125"/>
        <dbReference type="ChEBI" id="CHEBI:15378"/>
        <dbReference type="ChEBI" id="CHEBI:30616"/>
        <dbReference type="ChEBI" id="CHEBI:37721"/>
        <dbReference type="ChEBI" id="CHEBI:61527"/>
        <dbReference type="ChEBI" id="CHEBI:456216"/>
        <dbReference type="EC" id="2.7.1.4"/>
    </reaction>
</comment>
<dbReference type="RefSeq" id="WP_259962875.1">
    <property type="nucleotide sequence ID" value="NZ_JAOAMV010000006.1"/>
</dbReference>
<evidence type="ECO:0000256" key="3">
    <source>
        <dbReference type="ARBA" id="ARBA00022833"/>
    </source>
</evidence>
<sequence length="290" mass="29698">MTTIGAIEAGGTKFVLALADADGSILERERIETGRPAITLAKAAAWIGAAAKRHGPLGALGVGSFGPLDLDRASPDWGRFTTTPKPGWSGVSWPEALGRFGVPIALDTDVNAAALGEWLAGAGRGAGTLAYTTVGTGIGTGVLSAGVPLAGESHYEAGHIAVKRARGDDWLGVCPFHGDCLEGLASGPAILERWGHDLGQASVAEIGRVARYLAQLAASLVLLHRPDRMIFGGGVMKGAGLIDALREATREALAGYIAGWDGNLDERIVTPALGDDAGIVGAIELGRRAL</sequence>
<dbReference type="GO" id="GO:0008865">
    <property type="term" value="F:fructokinase activity"/>
    <property type="evidence" value="ECO:0007669"/>
    <property type="project" value="UniProtKB-EC"/>
</dbReference>
<evidence type="ECO:0000256" key="4">
    <source>
        <dbReference type="ARBA" id="ARBA00022842"/>
    </source>
</evidence>
<evidence type="ECO:0000256" key="5">
    <source>
        <dbReference type="ARBA" id="ARBA00038887"/>
    </source>
</evidence>
<dbReference type="PANTHER" id="PTHR42742">
    <property type="entry name" value="TRANSCRIPTIONAL REPRESSOR MPRA"/>
    <property type="match status" value="1"/>
</dbReference>
<accession>A0A9X2W4H0</accession>
<evidence type="ECO:0000256" key="2">
    <source>
        <dbReference type="ARBA" id="ARBA00022723"/>
    </source>
</evidence>
<proteinExistence type="predicted"/>
<dbReference type="EMBL" id="JAOAMV010000006">
    <property type="protein sequence ID" value="MCT2559870.1"/>
    <property type="molecule type" value="Genomic_DNA"/>
</dbReference>
<keyword evidence="4" id="KW-0460">Magnesium</keyword>
<dbReference type="Gene3D" id="3.30.420.40">
    <property type="match status" value="2"/>
</dbReference>
<keyword evidence="2" id="KW-0479">Metal-binding</keyword>
<name>A0A9X2W4H0_9SPHN</name>
<dbReference type="SUPFAM" id="SSF53067">
    <property type="entry name" value="Actin-like ATPase domain"/>
    <property type="match status" value="1"/>
</dbReference>
<dbReference type="AlphaFoldDB" id="A0A9X2W4H0"/>
<dbReference type="CDD" id="cd24067">
    <property type="entry name" value="ASKHA_NBD_ROK_BsFRK-like"/>
    <property type="match status" value="1"/>
</dbReference>
<reference evidence="7" key="1">
    <citation type="submission" date="2022-09" db="EMBL/GenBank/DDBJ databases">
        <title>The genome sequence of Tsuneonella sp. YG55.</title>
        <authorList>
            <person name="Liu Y."/>
        </authorList>
    </citation>
    <scope>NUCLEOTIDE SEQUENCE</scope>
    <source>
        <strain evidence="7">YG55</strain>
    </source>
</reference>